<gene>
    <name evidence="1" type="ORF">NYR54_07160</name>
</gene>
<keyword evidence="2" id="KW-1185">Reference proteome</keyword>
<dbReference type="Proteomes" id="UP001149009">
    <property type="component" value="Unassembled WGS sequence"/>
</dbReference>
<protein>
    <submittedName>
        <fullName evidence="1">Uncharacterized protein</fullName>
    </submittedName>
</protein>
<reference evidence="1" key="1">
    <citation type="submission" date="2022-08" db="EMBL/GenBank/DDBJ databases">
        <title>Chelativorans sichuanense sp. nov., a paraffin oil-degrading bacterium isolated from a mixture of oil-based drill cuttings and paddy soil.</title>
        <authorList>
            <person name="Yu J."/>
            <person name="Liu H."/>
            <person name="Chen Q."/>
        </authorList>
    </citation>
    <scope>NUCLEOTIDE SEQUENCE</scope>
    <source>
        <strain evidence="1">SCAU 2101</strain>
    </source>
</reference>
<dbReference type="RefSeq" id="WP_261514918.1">
    <property type="nucleotide sequence ID" value="NZ_JAODNV010000007.1"/>
</dbReference>
<proteinExistence type="predicted"/>
<organism evidence="1 2">
    <name type="scientific">Chelativorans petroleitrophicus</name>
    <dbReference type="NCBI Taxonomy" id="2975484"/>
    <lineage>
        <taxon>Bacteria</taxon>
        <taxon>Pseudomonadati</taxon>
        <taxon>Pseudomonadota</taxon>
        <taxon>Alphaproteobacteria</taxon>
        <taxon>Hyphomicrobiales</taxon>
        <taxon>Phyllobacteriaceae</taxon>
        <taxon>Chelativorans</taxon>
    </lineage>
</organism>
<evidence type="ECO:0000313" key="2">
    <source>
        <dbReference type="Proteomes" id="UP001149009"/>
    </source>
</evidence>
<dbReference type="AlphaFoldDB" id="A0A9X2X6C0"/>
<accession>A0A9X2X6C0</accession>
<sequence>MPLMEARENVFAESFGKALLVLAVLAFLLVPLAYHPLLAQGLDREGAIDAIVGSDVKTDQTSKKAQTERILAAIENTRESAEKVRKTFSLNTLEIVYVPDLGDEDGVIERAMAKQEAEIETLRESIEGSAMFYHAIDSRSILLRDVIAVEFAEDDTVTIFVNGTGEE</sequence>
<evidence type="ECO:0000313" key="1">
    <source>
        <dbReference type="EMBL" id="MCT8990072.1"/>
    </source>
</evidence>
<comment type="caution">
    <text evidence="1">The sequence shown here is derived from an EMBL/GenBank/DDBJ whole genome shotgun (WGS) entry which is preliminary data.</text>
</comment>
<dbReference type="EMBL" id="JAODNV010000007">
    <property type="protein sequence ID" value="MCT8990072.1"/>
    <property type="molecule type" value="Genomic_DNA"/>
</dbReference>
<name>A0A9X2X6C0_9HYPH</name>